<organism evidence="4 5">
    <name type="scientific">Periophthalmus magnuspinnatus</name>
    <dbReference type="NCBI Taxonomy" id="409849"/>
    <lineage>
        <taxon>Eukaryota</taxon>
        <taxon>Metazoa</taxon>
        <taxon>Chordata</taxon>
        <taxon>Craniata</taxon>
        <taxon>Vertebrata</taxon>
        <taxon>Euteleostomi</taxon>
        <taxon>Actinopterygii</taxon>
        <taxon>Neopterygii</taxon>
        <taxon>Teleostei</taxon>
        <taxon>Neoteleostei</taxon>
        <taxon>Acanthomorphata</taxon>
        <taxon>Gobiaria</taxon>
        <taxon>Gobiiformes</taxon>
        <taxon>Gobioidei</taxon>
        <taxon>Gobiidae</taxon>
        <taxon>Oxudercinae</taxon>
        <taxon>Periophthalmus</taxon>
    </lineage>
</organism>
<evidence type="ECO:0000313" key="5">
    <source>
        <dbReference type="Proteomes" id="UP000261520"/>
    </source>
</evidence>
<dbReference type="STRING" id="409849.ENSPMGP00000025831"/>
<dbReference type="GO" id="GO:0005085">
    <property type="term" value="F:guanyl-nucleotide exchange factor activity"/>
    <property type="evidence" value="ECO:0007669"/>
    <property type="project" value="UniProtKB-KW"/>
</dbReference>
<keyword evidence="1" id="KW-0344">Guanine-nucleotide releasing factor</keyword>
<evidence type="ECO:0000313" key="4">
    <source>
        <dbReference type="Ensembl" id="ENSPMGP00000025831.1"/>
    </source>
</evidence>
<reference evidence="4" key="1">
    <citation type="submission" date="2025-08" db="UniProtKB">
        <authorList>
            <consortium name="Ensembl"/>
        </authorList>
    </citation>
    <scope>IDENTIFICATION</scope>
</reference>
<proteinExistence type="predicted"/>
<keyword evidence="2" id="KW-0472">Membrane</keyword>
<evidence type="ECO:0000256" key="1">
    <source>
        <dbReference type="PROSITE-ProRule" id="PRU00135"/>
    </source>
</evidence>
<dbReference type="AlphaFoldDB" id="A0A3B4BBC1"/>
<sequence>MPQTVCSGAMFSTPSGYSPHLEAPAEGPGGGACLSDGPPITSASLDTLIQNLVPTADYYPEVNAATRLLGSRVGSRVGQWGHVWVLFFVCFLSDWFRFSDWACSFFQAKVRKFGPKILQLLTEWTETFPSDFRDEKMVGQLKSFIHRIAPCDEVKKTNLMFDLIKQQDDCGSSGFLNRRRHHEVRVGVCVVCVCVCVCVCRCVCMCVCVSVCVYLYVCVCPWL</sequence>
<keyword evidence="2" id="KW-0812">Transmembrane</keyword>
<feature type="domain" description="N-terminal Ras-GEF" evidence="3">
    <location>
        <begin position="36"/>
        <end position="168"/>
    </location>
</feature>
<keyword evidence="2" id="KW-1133">Transmembrane helix</keyword>
<reference evidence="4" key="2">
    <citation type="submission" date="2025-09" db="UniProtKB">
        <authorList>
            <consortium name="Ensembl"/>
        </authorList>
    </citation>
    <scope>IDENTIFICATION</scope>
</reference>
<dbReference type="Ensembl" id="ENSPMGT00000027510.1">
    <property type="protein sequence ID" value="ENSPMGP00000025831.1"/>
    <property type="gene ID" value="ENSPMGG00000020833.1"/>
</dbReference>
<accession>A0A3B4BBC1</accession>
<dbReference type="SUPFAM" id="SSF48366">
    <property type="entry name" value="Ras GEF"/>
    <property type="match status" value="1"/>
</dbReference>
<feature type="transmembrane region" description="Helical" evidence="2">
    <location>
        <begin position="186"/>
        <end position="217"/>
    </location>
</feature>
<dbReference type="Proteomes" id="UP000261520">
    <property type="component" value="Unplaced"/>
</dbReference>
<evidence type="ECO:0000256" key="2">
    <source>
        <dbReference type="SAM" id="Phobius"/>
    </source>
</evidence>
<evidence type="ECO:0000259" key="3">
    <source>
        <dbReference type="PROSITE" id="PS50212"/>
    </source>
</evidence>
<protein>
    <recommendedName>
        <fullName evidence="3">N-terminal Ras-GEF domain-containing protein</fullName>
    </recommendedName>
</protein>
<name>A0A3B4BBC1_9GOBI</name>
<dbReference type="PROSITE" id="PS50212">
    <property type="entry name" value="RASGEF_NTER"/>
    <property type="match status" value="1"/>
</dbReference>
<keyword evidence="5" id="KW-1185">Reference proteome</keyword>
<dbReference type="InterPro" id="IPR000651">
    <property type="entry name" value="Ras-like_Gua-exchang_fac_N"/>
</dbReference>
<dbReference type="InterPro" id="IPR023578">
    <property type="entry name" value="Ras_GEF_dom_sf"/>
</dbReference>